<evidence type="ECO:0000313" key="3">
    <source>
        <dbReference type="Proteomes" id="UP000323597"/>
    </source>
</evidence>
<organism evidence="2 3">
    <name type="scientific">Gossypium mustelinum</name>
    <name type="common">Cotton</name>
    <name type="synonym">Gossypium caicoense</name>
    <dbReference type="NCBI Taxonomy" id="34275"/>
    <lineage>
        <taxon>Eukaryota</taxon>
        <taxon>Viridiplantae</taxon>
        <taxon>Streptophyta</taxon>
        <taxon>Embryophyta</taxon>
        <taxon>Tracheophyta</taxon>
        <taxon>Spermatophyta</taxon>
        <taxon>Magnoliopsida</taxon>
        <taxon>eudicotyledons</taxon>
        <taxon>Gunneridae</taxon>
        <taxon>Pentapetalae</taxon>
        <taxon>rosids</taxon>
        <taxon>malvids</taxon>
        <taxon>Malvales</taxon>
        <taxon>Malvaceae</taxon>
        <taxon>Malvoideae</taxon>
        <taxon>Gossypium</taxon>
    </lineage>
</organism>
<accession>A0A5D2ZWU5</accession>
<name>A0A5D2ZWU5_GOSMU</name>
<keyword evidence="1" id="KW-1133">Transmembrane helix</keyword>
<proteinExistence type="predicted"/>
<gene>
    <name evidence="2" type="ORF">E1A91_A03G164700v1</name>
</gene>
<keyword evidence="1" id="KW-0812">Transmembrane</keyword>
<sequence>MALKTMYLSVKKRIALCDGIEEAKSRRLYTFIKLFLFFSIFALVLEIFAYLKKWNLNIIQLCEVLGHFQLSWHIKGSNVILYSTIK</sequence>
<dbReference type="AlphaFoldDB" id="A0A5D2ZWU5"/>
<evidence type="ECO:0000313" key="2">
    <source>
        <dbReference type="EMBL" id="TYJ43607.1"/>
    </source>
</evidence>
<keyword evidence="1" id="KW-0472">Membrane</keyword>
<keyword evidence="3" id="KW-1185">Reference proteome</keyword>
<evidence type="ECO:0000256" key="1">
    <source>
        <dbReference type="SAM" id="Phobius"/>
    </source>
</evidence>
<dbReference type="EMBL" id="CM017638">
    <property type="protein sequence ID" value="TYJ43607.1"/>
    <property type="molecule type" value="Genomic_DNA"/>
</dbReference>
<protein>
    <submittedName>
        <fullName evidence="2">Uncharacterized protein</fullName>
    </submittedName>
</protein>
<reference evidence="2 3" key="1">
    <citation type="submission" date="2019-07" db="EMBL/GenBank/DDBJ databases">
        <title>WGS assembly of Gossypium mustelinum.</title>
        <authorList>
            <person name="Chen Z.J."/>
            <person name="Sreedasyam A."/>
            <person name="Ando A."/>
            <person name="Song Q."/>
            <person name="De L."/>
            <person name="Hulse-Kemp A."/>
            <person name="Ding M."/>
            <person name="Ye W."/>
            <person name="Kirkbride R."/>
            <person name="Jenkins J."/>
            <person name="Plott C."/>
            <person name="Lovell J."/>
            <person name="Lin Y.-M."/>
            <person name="Vaughn R."/>
            <person name="Liu B."/>
            <person name="Li W."/>
            <person name="Simpson S."/>
            <person name="Scheffler B."/>
            <person name="Saski C."/>
            <person name="Grover C."/>
            <person name="Hu G."/>
            <person name="Conover J."/>
            <person name="Carlson J."/>
            <person name="Shu S."/>
            <person name="Boston L."/>
            <person name="Williams M."/>
            <person name="Peterson D."/>
            <person name="Mcgee K."/>
            <person name="Jones D."/>
            <person name="Wendel J."/>
            <person name="Stelly D."/>
            <person name="Grimwood J."/>
            <person name="Schmutz J."/>
        </authorList>
    </citation>
    <scope>NUCLEOTIDE SEQUENCE [LARGE SCALE GENOMIC DNA]</scope>
    <source>
        <strain evidence="2">1408120.09</strain>
    </source>
</reference>
<dbReference type="Proteomes" id="UP000323597">
    <property type="component" value="Chromosome A03"/>
</dbReference>
<feature type="transmembrane region" description="Helical" evidence="1">
    <location>
        <begin position="31"/>
        <end position="51"/>
    </location>
</feature>